<keyword evidence="2" id="KW-1015">Disulfide bond</keyword>
<evidence type="ECO:0000313" key="6">
    <source>
        <dbReference type="EMBL" id="AKF04648.1"/>
    </source>
</evidence>
<feature type="signal peptide" evidence="4">
    <location>
        <begin position="1"/>
        <end position="29"/>
    </location>
</feature>
<dbReference type="Pfam" id="PF00089">
    <property type="entry name" value="Trypsin"/>
    <property type="match status" value="1"/>
</dbReference>
<evidence type="ECO:0000256" key="2">
    <source>
        <dbReference type="ARBA" id="ARBA00023157"/>
    </source>
</evidence>
<feature type="domain" description="Peptidase S1" evidence="5">
    <location>
        <begin position="37"/>
        <end position="251"/>
    </location>
</feature>
<dbReference type="InterPro" id="IPR043504">
    <property type="entry name" value="Peptidase_S1_PA_chymotrypsin"/>
</dbReference>
<dbReference type="PROSITE" id="PS50240">
    <property type="entry name" value="TRYPSIN_DOM"/>
    <property type="match status" value="1"/>
</dbReference>
<keyword evidence="7" id="KW-1185">Reference proteome</keyword>
<comment type="similarity">
    <text evidence="1">Belongs to the peptidase S1 family.</text>
</comment>
<dbReference type="GO" id="GO:0006508">
    <property type="term" value="P:proteolysis"/>
    <property type="evidence" value="ECO:0007669"/>
    <property type="project" value="InterPro"/>
</dbReference>
<dbReference type="PROSITE" id="PS00135">
    <property type="entry name" value="TRYPSIN_SER"/>
    <property type="match status" value="1"/>
</dbReference>
<dbReference type="InterPro" id="IPR009003">
    <property type="entry name" value="Peptidase_S1_PA"/>
</dbReference>
<protein>
    <recommendedName>
        <fullName evidence="5">Peptidase S1 domain-containing protein</fullName>
    </recommendedName>
</protein>
<dbReference type="PANTHER" id="PTHR24276">
    <property type="entry name" value="POLYSERASE-RELATED"/>
    <property type="match status" value="1"/>
</dbReference>
<dbReference type="InterPro" id="IPR001314">
    <property type="entry name" value="Peptidase_S1A"/>
</dbReference>
<dbReference type="EMBL" id="CP011125">
    <property type="protein sequence ID" value="AKF04648.1"/>
    <property type="molecule type" value="Genomic_DNA"/>
</dbReference>
<dbReference type="AlphaFoldDB" id="A0A0F6W0Z0"/>
<dbReference type="PANTHER" id="PTHR24276:SF98">
    <property type="entry name" value="FI18310P1-RELATED"/>
    <property type="match status" value="1"/>
</dbReference>
<accession>A0A0F6W0Z0</accession>
<evidence type="ECO:0000313" key="7">
    <source>
        <dbReference type="Proteomes" id="UP000034883"/>
    </source>
</evidence>
<sequence>MMGMTTSKGLVATLAAAALLGACAPIAPEAEVITEEIVDGTAETGFPSVMLLYNQSGGMCTASLITPRVMLTARHCVMRADGDTQASASSISFYVGSSQRAITAQYRARAIYLIPGSTSNIGDGRATDLALVELATPARETPMEIALGSPGTLNGQQITAIGYGQTPSGQTGTKYRTSAAVTGLQQGLIFVDPAVCQGDSGGPVIGPDGLIYGVASFIFSPDGRTEPRCGTAPGAYNELYRHMDWVQSVLEMVGDACFPDEGGEVCDGVDNDCNGEADEGCMPLGSACTESATCIGGLCATTQAGQICTQECDPMRPDVGCPPGFFCGSTGCAGHCVPGAPGGAPIGASCAADTDCASLFCADPGDGMQRCLPPCRLDAGRCLAGEICVPLGDACGGCVDQDIVGGLGHGLGEPCSEGADCRSGACAERGGVSECTAPCGADGSCPEGFSCREGACMRTRGVGDRGTVRVGSACLDNSDCPGGICAILGDRNWCTITCDGATPCPAGFGCAAAGGVNVCAPMGSLVGEECDTNEECASGLCARVGGSSVCTEPCSADRVCGVGLECRRTADGAASVCTAVGSSAGGCSVSVGARSSSSMWMVLVGIAIAMVIGRRRAR</sequence>
<gene>
    <name evidence="6" type="ORF">DB32_001797</name>
</gene>
<reference evidence="6 7" key="1">
    <citation type="submission" date="2015-03" db="EMBL/GenBank/DDBJ databases">
        <title>Genome assembly of Sandaracinus amylolyticus DSM 53668.</title>
        <authorList>
            <person name="Sharma G."/>
            <person name="Subramanian S."/>
        </authorList>
    </citation>
    <scope>NUCLEOTIDE SEQUENCE [LARGE SCALE GENOMIC DNA]</scope>
    <source>
        <strain evidence="6 7">DSM 53668</strain>
    </source>
</reference>
<dbReference type="Proteomes" id="UP000034883">
    <property type="component" value="Chromosome"/>
</dbReference>
<keyword evidence="4" id="KW-0732">Signal</keyword>
<evidence type="ECO:0000256" key="4">
    <source>
        <dbReference type="SAM" id="SignalP"/>
    </source>
</evidence>
<dbReference type="InterPro" id="IPR001254">
    <property type="entry name" value="Trypsin_dom"/>
</dbReference>
<dbReference type="Gene3D" id="2.40.10.10">
    <property type="entry name" value="Trypsin-like serine proteases"/>
    <property type="match status" value="2"/>
</dbReference>
<evidence type="ECO:0000259" key="5">
    <source>
        <dbReference type="PROSITE" id="PS50240"/>
    </source>
</evidence>
<feature type="transmembrane region" description="Helical" evidence="3">
    <location>
        <begin position="597"/>
        <end position="613"/>
    </location>
</feature>
<organism evidence="6 7">
    <name type="scientific">Sandaracinus amylolyticus</name>
    <dbReference type="NCBI Taxonomy" id="927083"/>
    <lineage>
        <taxon>Bacteria</taxon>
        <taxon>Pseudomonadati</taxon>
        <taxon>Myxococcota</taxon>
        <taxon>Polyangia</taxon>
        <taxon>Polyangiales</taxon>
        <taxon>Sandaracinaceae</taxon>
        <taxon>Sandaracinus</taxon>
    </lineage>
</organism>
<dbReference type="InterPro" id="IPR050430">
    <property type="entry name" value="Peptidase_S1"/>
</dbReference>
<dbReference type="InterPro" id="IPR033116">
    <property type="entry name" value="TRYPSIN_SER"/>
</dbReference>
<dbReference type="SUPFAM" id="SSF50494">
    <property type="entry name" value="Trypsin-like serine proteases"/>
    <property type="match status" value="1"/>
</dbReference>
<dbReference type="SMART" id="SM00020">
    <property type="entry name" value="Tryp_SPc"/>
    <property type="match status" value="1"/>
</dbReference>
<dbReference type="KEGG" id="samy:DB32_001797"/>
<dbReference type="STRING" id="927083.DB32_001797"/>
<evidence type="ECO:0000256" key="1">
    <source>
        <dbReference type="ARBA" id="ARBA00007664"/>
    </source>
</evidence>
<keyword evidence="3" id="KW-1133">Transmembrane helix</keyword>
<proteinExistence type="inferred from homology"/>
<name>A0A0F6W0Z0_9BACT</name>
<dbReference type="GO" id="GO:0004252">
    <property type="term" value="F:serine-type endopeptidase activity"/>
    <property type="evidence" value="ECO:0007669"/>
    <property type="project" value="InterPro"/>
</dbReference>
<feature type="chain" id="PRO_5002511097" description="Peptidase S1 domain-containing protein" evidence="4">
    <location>
        <begin position="30"/>
        <end position="618"/>
    </location>
</feature>
<keyword evidence="3" id="KW-0812">Transmembrane</keyword>
<dbReference type="PRINTS" id="PR00722">
    <property type="entry name" value="CHYMOTRYPSIN"/>
</dbReference>
<evidence type="ECO:0000256" key="3">
    <source>
        <dbReference type="SAM" id="Phobius"/>
    </source>
</evidence>
<keyword evidence="3" id="KW-0472">Membrane</keyword>